<evidence type="ECO:0000256" key="2">
    <source>
        <dbReference type="ARBA" id="ARBA00006810"/>
    </source>
</evidence>
<evidence type="ECO:0000313" key="14">
    <source>
        <dbReference type="EMBL" id="EME77468.1"/>
    </source>
</evidence>
<name>M3AJW7_PSEFD</name>
<protein>
    <recommendedName>
        <fullName evidence="3">ATP synthase subunit a</fullName>
    </recommendedName>
    <alternativeName>
        <fullName evidence="12">F-ATPase protein 6</fullName>
    </alternativeName>
</protein>
<feature type="transmembrane region" description="Helical" evidence="13">
    <location>
        <begin position="59"/>
        <end position="82"/>
    </location>
</feature>
<keyword evidence="6 13" id="KW-0812">Transmembrane</keyword>
<feature type="transmembrane region" description="Helical" evidence="13">
    <location>
        <begin position="94"/>
        <end position="120"/>
    </location>
</feature>
<keyword evidence="10 13" id="KW-0472">Membrane</keyword>
<dbReference type="RefSeq" id="XP_007931900.1">
    <property type="nucleotide sequence ID" value="XM_007933709.1"/>
</dbReference>
<keyword evidence="4" id="KW-0813">Transport</keyword>
<comment type="similarity">
    <text evidence="2">Belongs to the ATPase A chain family.</text>
</comment>
<dbReference type="STRING" id="383855.M3AJW7"/>
<sequence>IFFILYYLSLLYNTEEIFTYSLASTSYLILTFYLSFIVVLGAIVIAFSKHSLKFLSLFVVRGCLLVLLLLLVLIKFILYLAINVLLGLRLVANILSGYILLNILSGFTYNIITLGFIFIFL</sequence>
<evidence type="ECO:0000256" key="13">
    <source>
        <dbReference type="SAM" id="Phobius"/>
    </source>
</evidence>
<evidence type="ECO:0000256" key="9">
    <source>
        <dbReference type="ARBA" id="ARBA00023065"/>
    </source>
</evidence>
<dbReference type="KEGG" id="pfj:MYCFIDRAFT_112824"/>
<evidence type="ECO:0000256" key="7">
    <source>
        <dbReference type="ARBA" id="ARBA00022781"/>
    </source>
</evidence>
<dbReference type="PANTHER" id="PTHR11410:SF0">
    <property type="entry name" value="ATP SYNTHASE SUBUNIT A"/>
    <property type="match status" value="1"/>
</dbReference>
<dbReference type="PANTHER" id="PTHR11410">
    <property type="entry name" value="ATP SYNTHASE SUBUNIT A"/>
    <property type="match status" value="1"/>
</dbReference>
<feature type="transmembrane region" description="Helical" evidence="13">
    <location>
        <begin position="27"/>
        <end position="47"/>
    </location>
</feature>
<proteinExistence type="inferred from homology"/>
<keyword evidence="7" id="KW-0375">Hydrogen ion transport</keyword>
<dbReference type="EMBL" id="KB446565">
    <property type="protein sequence ID" value="EME77468.1"/>
    <property type="molecule type" value="Genomic_DNA"/>
</dbReference>
<dbReference type="Proteomes" id="UP000016932">
    <property type="component" value="Unassembled WGS sequence"/>
</dbReference>
<keyword evidence="8 13" id="KW-1133">Transmembrane helix</keyword>
<feature type="non-terminal residue" evidence="14">
    <location>
        <position position="121"/>
    </location>
</feature>
<gene>
    <name evidence="14" type="ORF">MYCFIDRAFT_112824</name>
</gene>
<dbReference type="InterPro" id="IPR045083">
    <property type="entry name" value="ATP_synth_F0_asu_bact/mt"/>
</dbReference>
<evidence type="ECO:0000256" key="10">
    <source>
        <dbReference type="ARBA" id="ARBA00023136"/>
    </source>
</evidence>
<dbReference type="OrthoDB" id="3928811at2759"/>
<reference evidence="14 15" key="1">
    <citation type="journal article" date="2012" name="PLoS Pathog.">
        <title>Diverse lifestyles and strategies of plant pathogenesis encoded in the genomes of eighteen Dothideomycetes fungi.</title>
        <authorList>
            <person name="Ohm R.A."/>
            <person name="Feau N."/>
            <person name="Henrissat B."/>
            <person name="Schoch C.L."/>
            <person name="Horwitz B.A."/>
            <person name="Barry K.W."/>
            <person name="Condon B.J."/>
            <person name="Copeland A.C."/>
            <person name="Dhillon B."/>
            <person name="Glaser F."/>
            <person name="Hesse C.N."/>
            <person name="Kosti I."/>
            <person name="LaButti K."/>
            <person name="Lindquist E.A."/>
            <person name="Lucas S."/>
            <person name="Salamov A.A."/>
            <person name="Bradshaw R.E."/>
            <person name="Ciuffetti L."/>
            <person name="Hamelin R.C."/>
            <person name="Kema G.H.J."/>
            <person name="Lawrence C."/>
            <person name="Scott J.A."/>
            <person name="Spatafora J.W."/>
            <person name="Turgeon B.G."/>
            <person name="de Wit P.J.G.M."/>
            <person name="Zhong S."/>
            <person name="Goodwin S.B."/>
            <person name="Grigoriev I.V."/>
        </authorList>
    </citation>
    <scope>NUCLEOTIDE SEQUENCE [LARGE SCALE GENOMIC DNA]</scope>
    <source>
        <strain evidence="14 15">CIRAD86</strain>
    </source>
</reference>
<evidence type="ECO:0000256" key="4">
    <source>
        <dbReference type="ARBA" id="ARBA00022448"/>
    </source>
</evidence>
<dbReference type="PRINTS" id="PR00123">
    <property type="entry name" value="ATPASEA"/>
</dbReference>
<keyword evidence="5" id="KW-0138">CF(0)</keyword>
<evidence type="ECO:0000256" key="12">
    <source>
        <dbReference type="ARBA" id="ARBA00032954"/>
    </source>
</evidence>
<keyword evidence="9" id="KW-0406">Ion transport</keyword>
<evidence type="ECO:0000256" key="11">
    <source>
        <dbReference type="ARBA" id="ARBA00023310"/>
    </source>
</evidence>
<dbReference type="InterPro" id="IPR000568">
    <property type="entry name" value="ATP_synth_F0_asu"/>
</dbReference>
<dbReference type="GO" id="GO:0046933">
    <property type="term" value="F:proton-transporting ATP synthase activity, rotational mechanism"/>
    <property type="evidence" value="ECO:0007669"/>
    <property type="project" value="TreeGrafter"/>
</dbReference>
<dbReference type="Gene3D" id="1.20.120.220">
    <property type="entry name" value="ATP synthase, F0 complex, subunit A"/>
    <property type="match status" value="1"/>
</dbReference>
<dbReference type="InterPro" id="IPR035908">
    <property type="entry name" value="F0_ATP_A_sf"/>
</dbReference>
<evidence type="ECO:0000256" key="1">
    <source>
        <dbReference type="ARBA" id="ARBA00004448"/>
    </source>
</evidence>
<keyword evidence="15" id="KW-1185">Reference proteome</keyword>
<dbReference type="VEuPathDB" id="FungiDB:MYCFIDRAFT_112824"/>
<evidence type="ECO:0000256" key="6">
    <source>
        <dbReference type="ARBA" id="ARBA00022692"/>
    </source>
</evidence>
<dbReference type="GO" id="GO:0005743">
    <property type="term" value="C:mitochondrial inner membrane"/>
    <property type="evidence" value="ECO:0007669"/>
    <property type="project" value="UniProtKB-SubCell"/>
</dbReference>
<organism evidence="14 15">
    <name type="scientific">Pseudocercospora fijiensis (strain CIRAD86)</name>
    <name type="common">Black leaf streak disease fungus</name>
    <name type="synonym">Mycosphaerella fijiensis</name>
    <dbReference type="NCBI Taxonomy" id="383855"/>
    <lineage>
        <taxon>Eukaryota</taxon>
        <taxon>Fungi</taxon>
        <taxon>Dikarya</taxon>
        <taxon>Ascomycota</taxon>
        <taxon>Pezizomycotina</taxon>
        <taxon>Dothideomycetes</taxon>
        <taxon>Dothideomycetidae</taxon>
        <taxon>Mycosphaerellales</taxon>
        <taxon>Mycosphaerellaceae</taxon>
        <taxon>Pseudocercospora</taxon>
    </lineage>
</organism>
<dbReference type="GeneID" id="19330231"/>
<dbReference type="GO" id="GO:0045259">
    <property type="term" value="C:proton-transporting ATP synthase complex"/>
    <property type="evidence" value="ECO:0007669"/>
    <property type="project" value="UniProtKB-KW"/>
</dbReference>
<evidence type="ECO:0000256" key="5">
    <source>
        <dbReference type="ARBA" id="ARBA00022547"/>
    </source>
</evidence>
<comment type="subcellular location">
    <subcellularLocation>
        <location evidence="1">Mitochondrion inner membrane</location>
        <topology evidence="1">Multi-pass membrane protein</topology>
    </subcellularLocation>
</comment>
<keyword evidence="11" id="KW-0066">ATP synthesis</keyword>
<evidence type="ECO:0000313" key="15">
    <source>
        <dbReference type="Proteomes" id="UP000016932"/>
    </source>
</evidence>
<dbReference type="Pfam" id="PF00119">
    <property type="entry name" value="ATP-synt_A"/>
    <property type="match status" value="1"/>
</dbReference>
<feature type="non-terminal residue" evidence="14">
    <location>
        <position position="1"/>
    </location>
</feature>
<dbReference type="eggNOG" id="KOG4665">
    <property type="taxonomic scope" value="Eukaryota"/>
</dbReference>
<evidence type="ECO:0000256" key="3">
    <source>
        <dbReference type="ARBA" id="ARBA00021312"/>
    </source>
</evidence>
<dbReference type="HOGENOM" id="CLU_2043714_0_0_1"/>
<evidence type="ECO:0000256" key="8">
    <source>
        <dbReference type="ARBA" id="ARBA00022989"/>
    </source>
</evidence>
<dbReference type="SUPFAM" id="SSF81336">
    <property type="entry name" value="F1F0 ATP synthase subunit A"/>
    <property type="match status" value="1"/>
</dbReference>
<dbReference type="AlphaFoldDB" id="M3AJW7"/>
<accession>M3AJW7</accession>